<dbReference type="PROSITE" id="PS51462">
    <property type="entry name" value="NUDIX"/>
    <property type="match status" value="1"/>
</dbReference>
<evidence type="ECO:0000313" key="5">
    <source>
        <dbReference type="Proteomes" id="UP000315938"/>
    </source>
</evidence>
<accession>A0A553IG08</accession>
<dbReference type="PROSITE" id="PS00893">
    <property type="entry name" value="NUDIX_BOX"/>
    <property type="match status" value="1"/>
</dbReference>
<name>A0A553IG08_ACHLA</name>
<evidence type="ECO:0000313" key="4">
    <source>
        <dbReference type="EMBL" id="TRX99135.1"/>
    </source>
</evidence>
<sequence>MRKLSDIIIEEGTKDLGIDKTRTTIRAIICKNDKLLMVYSPTFKDYTFPGGGMKKDEDHITALKREVKEEIGASEVFNIKPYGYIEEKRYGISNRPTVYLQTSYYYVVDVSNFGEQDLADREKEHGVEPVWVSIDEAIHINQLSISKLNQKRGMKTVLPREIKVLESLKKK</sequence>
<keyword evidence="2" id="KW-0378">Hydrolase</keyword>
<dbReference type="PANTHER" id="PTHR43046">
    <property type="entry name" value="GDP-MANNOSE MANNOSYL HYDROLASE"/>
    <property type="match status" value="1"/>
</dbReference>
<comment type="caution">
    <text evidence="4">The sequence shown here is derived from an EMBL/GenBank/DDBJ whole genome shotgun (WGS) entry which is preliminary data.</text>
</comment>
<dbReference type="SUPFAM" id="SSF55811">
    <property type="entry name" value="Nudix"/>
    <property type="match status" value="1"/>
</dbReference>
<evidence type="ECO:0000256" key="2">
    <source>
        <dbReference type="ARBA" id="ARBA00022801"/>
    </source>
</evidence>
<dbReference type="GeneID" id="41339299"/>
<dbReference type="RefSeq" id="WP_012243089.1">
    <property type="nucleotide sequence ID" value="NZ_JACAOE010000002.1"/>
</dbReference>
<comment type="cofactor">
    <cofactor evidence="1">
        <name>Mg(2+)</name>
        <dbReference type="ChEBI" id="CHEBI:18420"/>
    </cofactor>
</comment>
<dbReference type="EMBL" id="VKID01000002">
    <property type="protein sequence ID" value="TRX99135.1"/>
    <property type="molecule type" value="Genomic_DNA"/>
</dbReference>
<dbReference type="GO" id="GO:0016787">
    <property type="term" value="F:hydrolase activity"/>
    <property type="evidence" value="ECO:0007669"/>
    <property type="project" value="UniProtKB-KW"/>
</dbReference>
<protein>
    <submittedName>
        <fullName evidence="4">NUDIX domain-containing protein</fullName>
    </submittedName>
</protein>
<dbReference type="Pfam" id="PF00293">
    <property type="entry name" value="NUDIX"/>
    <property type="match status" value="1"/>
</dbReference>
<dbReference type="Gene3D" id="3.90.79.10">
    <property type="entry name" value="Nucleoside Triphosphate Pyrophosphohydrolase"/>
    <property type="match status" value="1"/>
</dbReference>
<evidence type="ECO:0000256" key="1">
    <source>
        <dbReference type="ARBA" id="ARBA00001946"/>
    </source>
</evidence>
<dbReference type="AlphaFoldDB" id="A0A553IG08"/>
<dbReference type="Proteomes" id="UP000315938">
    <property type="component" value="Unassembled WGS sequence"/>
</dbReference>
<dbReference type="InterPro" id="IPR015797">
    <property type="entry name" value="NUDIX_hydrolase-like_dom_sf"/>
</dbReference>
<gene>
    <name evidence="4" type="ORF">FNV44_05360</name>
</gene>
<evidence type="ECO:0000259" key="3">
    <source>
        <dbReference type="PROSITE" id="PS51462"/>
    </source>
</evidence>
<dbReference type="InterPro" id="IPR020084">
    <property type="entry name" value="NUDIX_hydrolase_CS"/>
</dbReference>
<organism evidence="4 5">
    <name type="scientific">Acholeplasma laidlawii</name>
    <dbReference type="NCBI Taxonomy" id="2148"/>
    <lineage>
        <taxon>Bacteria</taxon>
        <taxon>Bacillati</taxon>
        <taxon>Mycoplasmatota</taxon>
        <taxon>Mollicutes</taxon>
        <taxon>Acholeplasmatales</taxon>
        <taxon>Acholeplasmataceae</taxon>
        <taxon>Acholeplasma</taxon>
    </lineage>
</organism>
<proteinExistence type="predicted"/>
<feature type="domain" description="Nudix hydrolase" evidence="3">
    <location>
        <begin position="20"/>
        <end position="156"/>
    </location>
</feature>
<reference evidence="4 5" key="1">
    <citation type="submission" date="2019-07" db="EMBL/GenBank/DDBJ databases">
        <title>Genome sequence of Acholeplasma laidlawii strain with increased resistance to erythromycin.</title>
        <authorList>
            <person name="Medvedeva E.S."/>
            <person name="Baranova N.B."/>
            <person name="Siniagina M.N."/>
            <person name="Mouzykantov A."/>
            <person name="Chernova O.A."/>
            <person name="Chernov V.M."/>
        </authorList>
    </citation>
    <scope>NUCLEOTIDE SEQUENCE [LARGE SCALE GENOMIC DNA]</scope>
    <source>
        <strain evidence="4 5">PG8REry</strain>
    </source>
</reference>
<dbReference type="InterPro" id="IPR000086">
    <property type="entry name" value="NUDIX_hydrolase_dom"/>
</dbReference>
<dbReference type="PANTHER" id="PTHR43046:SF15">
    <property type="entry name" value="MUTT_NUDIX FAMILY PROTEIN"/>
    <property type="match status" value="1"/>
</dbReference>